<evidence type="ECO:0000256" key="1">
    <source>
        <dbReference type="SAM" id="SignalP"/>
    </source>
</evidence>
<feature type="domain" description="PepSY" evidence="2">
    <location>
        <begin position="48"/>
        <end position="104"/>
    </location>
</feature>
<accession>A0ABS9Z3G9</accession>
<name>A0ABS9Z3G9_9HYPH</name>
<feature type="chain" id="PRO_5045169388" evidence="1">
    <location>
        <begin position="27"/>
        <end position="108"/>
    </location>
</feature>
<sequence length="108" mass="11633">MSRAHPALFALALFALPLFPAAPVPAAAEAGRPDQDDARAAVEKGAILPLETILVRLKGRLPGEIVKVKLEHERGVWVYEFRVIDGQGSLREIEVDAATGEVTNEGDH</sequence>
<feature type="signal peptide" evidence="1">
    <location>
        <begin position="1"/>
        <end position="26"/>
    </location>
</feature>
<protein>
    <submittedName>
        <fullName evidence="3">PepSY domain-containing protein</fullName>
    </submittedName>
</protein>
<organism evidence="3 4">
    <name type="scientific">Candidatus Rhodoblastus alkanivorans</name>
    <dbReference type="NCBI Taxonomy" id="2954117"/>
    <lineage>
        <taxon>Bacteria</taxon>
        <taxon>Pseudomonadati</taxon>
        <taxon>Pseudomonadota</taxon>
        <taxon>Alphaproteobacteria</taxon>
        <taxon>Hyphomicrobiales</taxon>
        <taxon>Rhodoblastaceae</taxon>
        <taxon>Rhodoblastus</taxon>
    </lineage>
</organism>
<dbReference type="Proteomes" id="UP001139104">
    <property type="component" value="Unassembled WGS sequence"/>
</dbReference>
<keyword evidence="4" id="KW-1185">Reference proteome</keyword>
<evidence type="ECO:0000313" key="3">
    <source>
        <dbReference type="EMBL" id="MCI4681990.1"/>
    </source>
</evidence>
<dbReference type="Pfam" id="PF03413">
    <property type="entry name" value="PepSY"/>
    <property type="match status" value="1"/>
</dbReference>
<proteinExistence type="predicted"/>
<comment type="caution">
    <text evidence="3">The sequence shown here is derived from an EMBL/GenBank/DDBJ whole genome shotgun (WGS) entry which is preliminary data.</text>
</comment>
<dbReference type="EMBL" id="JAIVFP010000001">
    <property type="protein sequence ID" value="MCI4681990.1"/>
    <property type="molecule type" value="Genomic_DNA"/>
</dbReference>
<evidence type="ECO:0000313" key="4">
    <source>
        <dbReference type="Proteomes" id="UP001139104"/>
    </source>
</evidence>
<dbReference type="InterPro" id="IPR025711">
    <property type="entry name" value="PepSY"/>
</dbReference>
<keyword evidence="1" id="KW-0732">Signal</keyword>
<evidence type="ECO:0000259" key="2">
    <source>
        <dbReference type="Pfam" id="PF03413"/>
    </source>
</evidence>
<reference evidence="3" key="1">
    <citation type="journal article" date="2022" name="ISME J.">
        <title>Identification of active gaseous-alkane degraders at natural gas seeps.</title>
        <authorList>
            <person name="Farhan Ul Haque M."/>
            <person name="Hernandez M."/>
            <person name="Crombie A.T."/>
            <person name="Murrell J.C."/>
        </authorList>
    </citation>
    <scope>NUCLEOTIDE SEQUENCE</scope>
    <source>
        <strain evidence="3">PC2</strain>
    </source>
</reference>
<dbReference type="RefSeq" id="WP_243066024.1">
    <property type="nucleotide sequence ID" value="NZ_JAIVFK010000029.1"/>
</dbReference>
<dbReference type="Gene3D" id="3.10.450.40">
    <property type="match status" value="1"/>
</dbReference>
<gene>
    <name evidence="3" type="ORF">K2U94_04300</name>
</gene>